<dbReference type="CDD" id="cd01347">
    <property type="entry name" value="ligand_gated_channel"/>
    <property type="match status" value="1"/>
</dbReference>
<keyword evidence="3 8" id="KW-1134">Transmembrane beta strand</keyword>
<sequence>METSRLALAAALTLLASPALAAETASTNADSSAAAAAATADPVPGSAEDAHHAQSDEIIVTGIRKKSSDVIGGISVLDAGDLTRELRVSIGETLARQPGVSATSFGPTASAPVLRGLSGDRVRVLTDGIGSLDVSSSGPDHAISINPITADRIEVLRGPSALMFGSSAIGGVVNVIDTRIPRRVPKNVVGVNVLAGYGSAADERLLNGAFDVPVAGKFVFHVDGNWTKTDDLRTGGFILSKDLREQAAASPDPDIQALADLKGDLPNSASESKEGAIGFAYIDGGLNVGASVTRHTAKYEVPIRYSLVPGIEAEAPTIDQEQTRYDFRAEVPISGFFNQVRARAGYADYHHDELEENGDVGSSFFSKGGEGRFELVQSERQGWGGTSGIQYLDRNARIRGDEKFLPDSDQRQTGLFTLQTLVRGPLRLEGGARIEFSKLTADADVQLGTPDLSRNFTTWSGSLGGKYEFTPGWRAGLTVSRSARAPSIDELFANGPHGGSQSFEIGDPNLDPETSLSVEGSLNGDAGPVNLSANVYYSHFSNFIFQAPTGAVLDDLPVFQTREGAANYYGFEAQASAKLGEALGVRWKGEIQADAVHATVKNYGPAPFIPPFRILGALEGTRGEVDGRLEVEHAFAHTRTAPIETDTPGYTLVNASVDWHVFSANPEFSLSLVANNIFDVVARRSTSMLKDYAPLGGRDIRLTARLGF</sequence>
<name>A0ABX6T0Y8_9SPHN</name>
<gene>
    <name evidence="13" type="ORF">H9L15_14860</name>
</gene>
<dbReference type="InterPro" id="IPR012910">
    <property type="entry name" value="Plug_dom"/>
</dbReference>
<organism evidence="13 14">
    <name type="scientific">Sphingomonas daechungensis</name>
    <dbReference type="NCBI Taxonomy" id="1176646"/>
    <lineage>
        <taxon>Bacteria</taxon>
        <taxon>Pseudomonadati</taxon>
        <taxon>Pseudomonadota</taxon>
        <taxon>Alphaproteobacteria</taxon>
        <taxon>Sphingomonadales</taxon>
        <taxon>Sphingomonadaceae</taxon>
        <taxon>Sphingomonas</taxon>
    </lineage>
</organism>
<comment type="subcellular location">
    <subcellularLocation>
        <location evidence="1 8">Cell outer membrane</location>
        <topology evidence="1 8">Multi-pass membrane protein</topology>
    </subcellularLocation>
</comment>
<keyword evidence="10" id="KW-0732">Signal</keyword>
<keyword evidence="7 8" id="KW-0998">Cell outer membrane</keyword>
<dbReference type="PROSITE" id="PS52016">
    <property type="entry name" value="TONB_DEPENDENT_REC_3"/>
    <property type="match status" value="1"/>
</dbReference>
<dbReference type="PANTHER" id="PTHR30069">
    <property type="entry name" value="TONB-DEPENDENT OUTER MEMBRANE RECEPTOR"/>
    <property type="match status" value="1"/>
</dbReference>
<dbReference type="InterPro" id="IPR036942">
    <property type="entry name" value="Beta-barrel_TonB_sf"/>
</dbReference>
<evidence type="ECO:0000256" key="7">
    <source>
        <dbReference type="ARBA" id="ARBA00023237"/>
    </source>
</evidence>
<evidence type="ECO:0000256" key="8">
    <source>
        <dbReference type="PROSITE-ProRule" id="PRU01360"/>
    </source>
</evidence>
<feature type="domain" description="TonB-dependent receptor plug" evidence="12">
    <location>
        <begin position="68"/>
        <end position="172"/>
    </location>
</feature>
<dbReference type="Gene3D" id="2.40.170.20">
    <property type="entry name" value="TonB-dependent receptor, beta-barrel domain"/>
    <property type="match status" value="1"/>
</dbReference>
<dbReference type="Gene3D" id="2.170.130.10">
    <property type="entry name" value="TonB-dependent receptor, plug domain"/>
    <property type="match status" value="1"/>
</dbReference>
<evidence type="ECO:0000256" key="4">
    <source>
        <dbReference type="ARBA" id="ARBA00022692"/>
    </source>
</evidence>
<dbReference type="InterPro" id="IPR039426">
    <property type="entry name" value="TonB-dep_rcpt-like"/>
</dbReference>
<dbReference type="Pfam" id="PF00593">
    <property type="entry name" value="TonB_dep_Rec_b-barrel"/>
    <property type="match status" value="1"/>
</dbReference>
<dbReference type="RefSeq" id="WP_187714616.1">
    <property type="nucleotide sequence ID" value="NZ_BAABJC010000001.1"/>
</dbReference>
<evidence type="ECO:0000256" key="6">
    <source>
        <dbReference type="ARBA" id="ARBA00023136"/>
    </source>
</evidence>
<keyword evidence="5 9" id="KW-0798">TonB box</keyword>
<protein>
    <submittedName>
        <fullName evidence="13">TonB-dependent receptor</fullName>
    </submittedName>
</protein>
<evidence type="ECO:0000256" key="9">
    <source>
        <dbReference type="RuleBase" id="RU003357"/>
    </source>
</evidence>
<dbReference type="EMBL" id="CP060780">
    <property type="protein sequence ID" value="QNP43186.1"/>
    <property type="molecule type" value="Genomic_DNA"/>
</dbReference>
<evidence type="ECO:0000256" key="10">
    <source>
        <dbReference type="SAM" id="SignalP"/>
    </source>
</evidence>
<evidence type="ECO:0000313" key="14">
    <source>
        <dbReference type="Proteomes" id="UP000516134"/>
    </source>
</evidence>
<feature type="chain" id="PRO_5046640924" evidence="10">
    <location>
        <begin position="22"/>
        <end position="708"/>
    </location>
</feature>
<evidence type="ECO:0000313" key="13">
    <source>
        <dbReference type="EMBL" id="QNP43186.1"/>
    </source>
</evidence>
<dbReference type="InterPro" id="IPR037066">
    <property type="entry name" value="Plug_dom_sf"/>
</dbReference>
<evidence type="ECO:0000256" key="5">
    <source>
        <dbReference type="ARBA" id="ARBA00023077"/>
    </source>
</evidence>
<keyword evidence="4 8" id="KW-0812">Transmembrane</keyword>
<comment type="similarity">
    <text evidence="8 9">Belongs to the TonB-dependent receptor family.</text>
</comment>
<evidence type="ECO:0000259" key="12">
    <source>
        <dbReference type="Pfam" id="PF07715"/>
    </source>
</evidence>
<feature type="signal peptide" evidence="10">
    <location>
        <begin position="1"/>
        <end position="21"/>
    </location>
</feature>
<keyword evidence="2 8" id="KW-0813">Transport</keyword>
<proteinExistence type="inferred from homology"/>
<accession>A0ABX6T0Y8</accession>
<evidence type="ECO:0000259" key="11">
    <source>
        <dbReference type="Pfam" id="PF00593"/>
    </source>
</evidence>
<evidence type="ECO:0000256" key="2">
    <source>
        <dbReference type="ARBA" id="ARBA00022448"/>
    </source>
</evidence>
<dbReference type="Proteomes" id="UP000516134">
    <property type="component" value="Chromosome"/>
</dbReference>
<dbReference type="InterPro" id="IPR000531">
    <property type="entry name" value="Beta-barrel_TonB"/>
</dbReference>
<dbReference type="PANTHER" id="PTHR30069:SF40">
    <property type="entry name" value="TONB-DEPENDENT RECEPTOR NMB0964-RELATED"/>
    <property type="match status" value="1"/>
</dbReference>
<feature type="domain" description="TonB-dependent receptor-like beta-barrel" evidence="11">
    <location>
        <begin position="283"/>
        <end position="677"/>
    </location>
</feature>
<dbReference type="SUPFAM" id="SSF56935">
    <property type="entry name" value="Porins"/>
    <property type="match status" value="1"/>
</dbReference>
<evidence type="ECO:0000256" key="1">
    <source>
        <dbReference type="ARBA" id="ARBA00004571"/>
    </source>
</evidence>
<dbReference type="Pfam" id="PF07715">
    <property type="entry name" value="Plug"/>
    <property type="match status" value="1"/>
</dbReference>
<keyword evidence="13" id="KW-0675">Receptor</keyword>
<keyword evidence="14" id="KW-1185">Reference proteome</keyword>
<keyword evidence="6 8" id="KW-0472">Membrane</keyword>
<reference evidence="13 14" key="1">
    <citation type="submission" date="2020-08" db="EMBL/GenBank/DDBJ databases">
        <title>Genome sequence of Sphingomonas daechungensis KACC 18115T.</title>
        <authorList>
            <person name="Hyun D.-W."/>
            <person name="Bae J.-W."/>
        </authorList>
    </citation>
    <scope>NUCLEOTIDE SEQUENCE [LARGE SCALE GENOMIC DNA]</scope>
    <source>
        <strain evidence="13 14">KACC 18115</strain>
    </source>
</reference>
<evidence type="ECO:0000256" key="3">
    <source>
        <dbReference type="ARBA" id="ARBA00022452"/>
    </source>
</evidence>